<protein>
    <recommendedName>
        <fullName evidence="2 7">Thioredoxin</fullName>
    </recommendedName>
</protein>
<name>A0A9X2FLM7_9LACO</name>
<dbReference type="Pfam" id="PF00085">
    <property type="entry name" value="Thioredoxin"/>
    <property type="match status" value="1"/>
</dbReference>
<dbReference type="NCBIfam" id="TIGR01068">
    <property type="entry name" value="thioredoxin"/>
    <property type="match status" value="1"/>
</dbReference>
<dbReference type="EMBL" id="JAIULA010000021">
    <property type="protein sequence ID" value="MCP0887630.1"/>
    <property type="molecule type" value="Genomic_DNA"/>
</dbReference>
<accession>A0A9X2FLM7</accession>
<evidence type="ECO:0000313" key="13">
    <source>
        <dbReference type="Proteomes" id="UP001139006"/>
    </source>
</evidence>
<dbReference type="InterPro" id="IPR005746">
    <property type="entry name" value="Thioredoxin"/>
</dbReference>
<dbReference type="PIRSF" id="PIRSF000077">
    <property type="entry name" value="Thioredoxin"/>
    <property type="match status" value="1"/>
</dbReference>
<dbReference type="InterPro" id="IPR013766">
    <property type="entry name" value="Thioredoxin_domain"/>
</dbReference>
<dbReference type="FunFam" id="3.40.30.10:FF:000001">
    <property type="entry name" value="Thioredoxin"/>
    <property type="match status" value="1"/>
</dbReference>
<dbReference type="Proteomes" id="UP001139006">
    <property type="component" value="Unassembled WGS sequence"/>
</dbReference>
<feature type="disulfide bond" description="Redox-active" evidence="10">
    <location>
        <begin position="28"/>
        <end position="31"/>
    </location>
</feature>
<evidence type="ECO:0000256" key="2">
    <source>
        <dbReference type="ARBA" id="ARBA00020570"/>
    </source>
</evidence>
<evidence type="ECO:0000256" key="1">
    <source>
        <dbReference type="ARBA" id="ARBA00008987"/>
    </source>
</evidence>
<feature type="active site" description="Nucleophile" evidence="9">
    <location>
        <position position="28"/>
    </location>
</feature>
<keyword evidence="4" id="KW-0249">Electron transport</keyword>
<feature type="site" description="Contributes to redox potential value" evidence="9">
    <location>
        <position position="29"/>
    </location>
</feature>
<reference evidence="12 13" key="1">
    <citation type="journal article" date="2023" name="Int. J. Syst. Evol. Microbiol.">
        <title>Ligilactobacillus ubinensis sp. nov., a novel species isolated from the wild ferment of a durian fruit (Durio zibethinus).</title>
        <authorList>
            <person name="Heng Y.C."/>
            <person name="Menon N."/>
            <person name="Chen B."/>
            <person name="Loo B.Z.L."/>
            <person name="Wong G.W.J."/>
            <person name="Lim A.C.H."/>
            <person name="Silvaraju S."/>
            <person name="Kittelmann S."/>
        </authorList>
    </citation>
    <scope>NUCLEOTIDE SEQUENCE [LARGE SCALE GENOMIC DNA]</scope>
    <source>
        <strain evidence="12 13">WILCCON 0076</strain>
    </source>
</reference>
<dbReference type="AlphaFoldDB" id="A0A9X2FLM7"/>
<feature type="active site" description="Nucleophile" evidence="9">
    <location>
        <position position="31"/>
    </location>
</feature>
<keyword evidence="3" id="KW-0813">Transport</keyword>
<evidence type="ECO:0000256" key="8">
    <source>
        <dbReference type="PIRNR" id="PIRNR000077"/>
    </source>
</evidence>
<organism evidence="12 13">
    <name type="scientific">Ligilactobacillus ubinensis</name>
    <dbReference type="NCBI Taxonomy" id="2876789"/>
    <lineage>
        <taxon>Bacteria</taxon>
        <taxon>Bacillati</taxon>
        <taxon>Bacillota</taxon>
        <taxon>Bacilli</taxon>
        <taxon>Lactobacillales</taxon>
        <taxon>Lactobacillaceae</taxon>
        <taxon>Ligilactobacillus</taxon>
    </lineage>
</organism>
<gene>
    <name evidence="12" type="primary">trxA</name>
    <name evidence="12" type="ORF">LB941_09830</name>
</gene>
<comment type="caution">
    <text evidence="12">The sequence shown here is derived from an EMBL/GenBank/DDBJ whole genome shotgun (WGS) entry which is preliminary data.</text>
</comment>
<dbReference type="CDD" id="cd02947">
    <property type="entry name" value="TRX_family"/>
    <property type="match status" value="1"/>
</dbReference>
<evidence type="ECO:0000256" key="6">
    <source>
        <dbReference type="ARBA" id="ARBA00023284"/>
    </source>
</evidence>
<evidence type="ECO:0000256" key="10">
    <source>
        <dbReference type="PIRSR" id="PIRSR000077-4"/>
    </source>
</evidence>
<feature type="domain" description="Thioredoxin" evidence="11">
    <location>
        <begin position="1"/>
        <end position="104"/>
    </location>
</feature>
<dbReference type="RefSeq" id="WP_253361685.1">
    <property type="nucleotide sequence ID" value="NZ_JAIULA010000021.1"/>
</dbReference>
<evidence type="ECO:0000259" key="11">
    <source>
        <dbReference type="PROSITE" id="PS51352"/>
    </source>
</evidence>
<evidence type="ECO:0000256" key="3">
    <source>
        <dbReference type="ARBA" id="ARBA00022448"/>
    </source>
</evidence>
<evidence type="ECO:0000313" key="12">
    <source>
        <dbReference type="EMBL" id="MCP0887630.1"/>
    </source>
</evidence>
<feature type="site" description="Deprotonates C-terminal active site Cys" evidence="9">
    <location>
        <position position="22"/>
    </location>
</feature>
<dbReference type="PRINTS" id="PR00421">
    <property type="entry name" value="THIOREDOXIN"/>
</dbReference>
<dbReference type="PANTHER" id="PTHR45663">
    <property type="entry name" value="GEO12009P1"/>
    <property type="match status" value="1"/>
</dbReference>
<keyword evidence="6 10" id="KW-0676">Redox-active center</keyword>
<evidence type="ECO:0000256" key="4">
    <source>
        <dbReference type="ARBA" id="ARBA00022982"/>
    </source>
</evidence>
<dbReference type="GO" id="GO:0005737">
    <property type="term" value="C:cytoplasm"/>
    <property type="evidence" value="ECO:0007669"/>
    <property type="project" value="TreeGrafter"/>
</dbReference>
<evidence type="ECO:0000256" key="5">
    <source>
        <dbReference type="ARBA" id="ARBA00023157"/>
    </source>
</evidence>
<evidence type="ECO:0000256" key="9">
    <source>
        <dbReference type="PIRSR" id="PIRSR000077-1"/>
    </source>
</evidence>
<feature type="site" description="Contributes to redox potential value" evidence="9">
    <location>
        <position position="30"/>
    </location>
</feature>
<comment type="similarity">
    <text evidence="1 8">Belongs to the thioredoxin family.</text>
</comment>
<dbReference type="Gene3D" id="3.40.30.10">
    <property type="entry name" value="Glutaredoxin"/>
    <property type="match status" value="1"/>
</dbReference>
<dbReference type="PROSITE" id="PS51352">
    <property type="entry name" value="THIOREDOXIN_2"/>
    <property type="match status" value="1"/>
</dbReference>
<evidence type="ECO:0000256" key="7">
    <source>
        <dbReference type="NCBIfam" id="TIGR01068"/>
    </source>
</evidence>
<keyword evidence="5 10" id="KW-1015">Disulfide bond</keyword>
<sequence length="105" mass="12098">MAKKLTAKNIQQEVSKGLVLVDFWADWCNPCKMMNPVLDELEKKYHGQIKFAKVDVEKNRDVALKYDVMSIPTLLLFKDGIAKEKISGYRSQIAMEQYLDSKLSK</sequence>
<dbReference type="InterPro" id="IPR036249">
    <property type="entry name" value="Thioredoxin-like_sf"/>
</dbReference>
<proteinExistence type="inferred from homology"/>
<dbReference type="PANTHER" id="PTHR45663:SF11">
    <property type="entry name" value="GEO12009P1"/>
    <property type="match status" value="1"/>
</dbReference>
<dbReference type="GO" id="GO:0015035">
    <property type="term" value="F:protein-disulfide reductase activity"/>
    <property type="evidence" value="ECO:0007669"/>
    <property type="project" value="UniProtKB-UniRule"/>
</dbReference>
<dbReference type="SUPFAM" id="SSF52833">
    <property type="entry name" value="Thioredoxin-like"/>
    <property type="match status" value="1"/>
</dbReference>
<keyword evidence="13" id="KW-1185">Reference proteome</keyword>